<dbReference type="SUPFAM" id="SSF53955">
    <property type="entry name" value="Lysozyme-like"/>
    <property type="match status" value="1"/>
</dbReference>
<dbReference type="PaxDb" id="8022-A0A060X8H0"/>
<feature type="chain" id="PRO_5001595666" description="lysozyme" evidence="5">
    <location>
        <begin position="23"/>
        <end position="241"/>
    </location>
</feature>
<dbReference type="GO" id="GO:0031640">
    <property type="term" value="P:killing of cells of another organism"/>
    <property type="evidence" value="ECO:0007669"/>
    <property type="project" value="UniProtKB-KW"/>
</dbReference>
<keyword evidence="2" id="KW-0081">Bacteriolytic enzyme</keyword>
<feature type="compositionally biased region" description="Low complexity" evidence="4">
    <location>
        <begin position="123"/>
        <end position="133"/>
    </location>
</feature>
<evidence type="ECO:0000313" key="7">
    <source>
        <dbReference type="Proteomes" id="UP000193380"/>
    </source>
</evidence>
<dbReference type="Pfam" id="PF00062">
    <property type="entry name" value="Lys"/>
    <property type="match status" value="1"/>
</dbReference>
<dbReference type="PANTHER" id="PTHR11407">
    <property type="entry name" value="LYSOZYME C"/>
    <property type="match status" value="1"/>
</dbReference>
<evidence type="ECO:0000313" key="6">
    <source>
        <dbReference type="EMBL" id="CDQ73614.1"/>
    </source>
</evidence>
<dbReference type="GO" id="GO:0042742">
    <property type="term" value="P:defense response to bacterium"/>
    <property type="evidence" value="ECO:0007669"/>
    <property type="project" value="UniProtKB-KW"/>
</dbReference>
<proteinExistence type="predicted"/>
<dbReference type="EC" id="3.2.1.17" evidence="1"/>
<feature type="signal peptide" evidence="5">
    <location>
        <begin position="1"/>
        <end position="22"/>
    </location>
</feature>
<evidence type="ECO:0000256" key="5">
    <source>
        <dbReference type="SAM" id="SignalP"/>
    </source>
</evidence>
<dbReference type="PANTHER" id="PTHR11407:SF63">
    <property type="entry name" value="LYSOZYME C"/>
    <property type="match status" value="1"/>
</dbReference>
<organism evidence="6 7">
    <name type="scientific">Oncorhynchus mykiss</name>
    <name type="common">Rainbow trout</name>
    <name type="synonym">Salmo gairdneri</name>
    <dbReference type="NCBI Taxonomy" id="8022"/>
    <lineage>
        <taxon>Eukaryota</taxon>
        <taxon>Metazoa</taxon>
        <taxon>Chordata</taxon>
        <taxon>Craniata</taxon>
        <taxon>Vertebrata</taxon>
        <taxon>Euteleostomi</taxon>
        <taxon>Actinopterygii</taxon>
        <taxon>Neopterygii</taxon>
        <taxon>Teleostei</taxon>
        <taxon>Protacanthopterygii</taxon>
        <taxon>Salmoniformes</taxon>
        <taxon>Salmonidae</taxon>
        <taxon>Salmoninae</taxon>
        <taxon>Oncorhynchus</taxon>
    </lineage>
</organism>
<dbReference type="PROSITE" id="PS51348">
    <property type="entry name" value="GLYCOSYL_HYDROL_F22_2"/>
    <property type="match status" value="1"/>
</dbReference>
<dbReference type="GO" id="GO:0003796">
    <property type="term" value="F:lysozyme activity"/>
    <property type="evidence" value="ECO:0007669"/>
    <property type="project" value="UniProtKB-EC"/>
</dbReference>
<feature type="region of interest" description="Disordered" evidence="4">
    <location>
        <begin position="74"/>
        <end position="151"/>
    </location>
</feature>
<keyword evidence="3" id="KW-1015">Disulfide bond</keyword>
<evidence type="ECO:0000256" key="1">
    <source>
        <dbReference type="ARBA" id="ARBA00012732"/>
    </source>
</evidence>
<sequence>MKMQMLLVLAVAVLMVPSLSEGRILSKCELKSLLEEAAFKFNLTEKARENYLTNKDFVAKIVCHVEKATGFNTSFVSPWRDDDGPDGSPTHPAKDDNRPTRPTHPQHPPRRGKRHAGDSHGDSSSAESHQFSSSKEDSRKEDSSEEETSEEETMWTLYGLFQLSDRVICANGSTPSLNLCQMNCSDLIDDDVSDDLDCVETIKQTVESGPRDHKMALMRMFKLLFQKECVMTVASSYFSEC</sequence>
<reference evidence="6" key="1">
    <citation type="journal article" date="2014" name="Nat. Commun.">
        <title>The rainbow trout genome provides novel insights into evolution after whole-genome duplication in vertebrates.</title>
        <authorList>
            <person name="Berthelot C."/>
            <person name="Brunet F."/>
            <person name="Chalopin D."/>
            <person name="Juanchich A."/>
            <person name="Bernard M."/>
            <person name="Noel B."/>
            <person name="Bento P."/>
            <person name="Da Silva C."/>
            <person name="Labadie K."/>
            <person name="Alberti A."/>
            <person name="Aury J.M."/>
            <person name="Louis A."/>
            <person name="Dehais P."/>
            <person name="Bardou P."/>
            <person name="Montfort J."/>
            <person name="Klopp C."/>
            <person name="Cabau C."/>
            <person name="Gaspin C."/>
            <person name="Thorgaard G.H."/>
            <person name="Boussaha M."/>
            <person name="Quillet E."/>
            <person name="Guyomard R."/>
            <person name="Galiana D."/>
            <person name="Bobe J."/>
            <person name="Volff J.N."/>
            <person name="Genet C."/>
            <person name="Wincker P."/>
            <person name="Jaillon O."/>
            <person name="Roest Crollius H."/>
            <person name="Guiguen Y."/>
        </authorList>
    </citation>
    <scope>NUCLEOTIDE SEQUENCE [LARGE SCALE GENOMIC DNA]</scope>
</reference>
<reference evidence="6" key="2">
    <citation type="submission" date="2014-03" db="EMBL/GenBank/DDBJ databases">
        <authorList>
            <person name="Genoscope - CEA"/>
        </authorList>
    </citation>
    <scope>NUCLEOTIDE SEQUENCE</scope>
</reference>
<dbReference type="Gene3D" id="1.10.530.10">
    <property type="match status" value="2"/>
</dbReference>
<dbReference type="AlphaFoldDB" id="A0A060X8H0"/>
<dbReference type="EMBL" id="FR904915">
    <property type="protein sequence ID" value="CDQ73614.1"/>
    <property type="molecule type" value="Genomic_DNA"/>
</dbReference>
<keyword evidence="5" id="KW-0732">Signal</keyword>
<evidence type="ECO:0000256" key="4">
    <source>
        <dbReference type="SAM" id="MobiDB-lite"/>
    </source>
</evidence>
<dbReference type="Proteomes" id="UP000193380">
    <property type="component" value="Unassembled WGS sequence"/>
</dbReference>
<dbReference type="OrthoDB" id="17373at2759"/>
<dbReference type="InterPro" id="IPR001916">
    <property type="entry name" value="Glyco_hydro_22"/>
</dbReference>
<evidence type="ECO:0000256" key="3">
    <source>
        <dbReference type="ARBA" id="ARBA00023157"/>
    </source>
</evidence>
<gene>
    <name evidence="6" type="ORF">GSONMT00052863001</name>
</gene>
<protein>
    <recommendedName>
        <fullName evidence="1">lysozyme</fullName>
        <ecNumber evidence="1">3.2.1.17</ecNumber>
    </recommendedName>
</protein>
<accession>A0A060X8H0</accession>
<name>A0A060X8H0_ONCMY</name>
<dbReference type="InterPro" id="IPR023346">
    <property type="entry name" value="Lysozyme-like_dom_sf"/>
</dbReference>
<keyword evidence="2" id="KW-0929">Antimicrobial</keyword>
<dbReference type="STRING" id="8022.A0A060X8H0"/>
<evidence type="ECO:0000256" key="2">
    <source>
        <dbReference type="ARBA" id="ARBA00022638"/>
    </source>
</evidence>